<dbReference type="PANTHER" id="PTHR38096:SF1">
    <property type="entry name" value="ENTEROBACTIN SYNTHASE COMPONENT D"/>
    <property type="match status" value="1"/>
</dbReference>
<organism evidence="4 5">
    <name type="scientific">Glycomyces niveus</name>
    <dbReference type="NCBI Taxonomy" id="2820287"/>
    <lineage>
        <taxon>Bacteria</taxon>
        <taxon>Bacillati</taxon>
        <taxon>Actinomycetota</taxon>
        <taxon>Actinomycetes</taxon>
        <taxon>Glycomycetales</taxon>
        <taxon>Glycomycetaceae</taxon>
        <taxon>Glycomyces</taxon>
    </lineage>
</organism>
<evidence type="ECO:0000313" key="4">
    <source>
        <dbReference type="EMBL" id="MBO3734980.1"/>
    </source>
</evidence>
<evidence type="ECO:0000259" key="2">
    <source>
        <dbReference type="Pfam" id="PF01648"/>
    </source>
</evidence>
<dbReference type="SUPFAM" id="SSF56214">
    <property type="entry name" value="4'-phosphopantetheinyl transferase"/>
    <property type="match status" value="1"/>
</dbReference>
<dbReference type="InterPro" id="IPR008278">
    <property type="entry name" value="4-PPantetheinyl_Trfase_dom"/>
</dbReference>
<dbReference type="InterPro" id="IPR003542">
    <property type="entry name" value="Enbac_synth_compD-like"/>
</dbReference>
<keyword evidence="1 4" id="KW-0808">Transferase</keyword>
<evidence type="ECO:0000259" key="3">
    <source>
        <dbReference type="Pfam" id="PF17837"/>
    </source>
</evidence>
<dbReference type="Gene3D" id="3.90.470.20">
    <property type="entry name" value="4'-phosphopantetheinyl transferase domain"/>
    <property type="match status" value="1"/>
</dbReference>
<dbReference type="PANTHER" id="PTHR38096">
    <property type="entry name" value="ENTEROBACTIN SYNTHASE COMPONENT D"/>
    <property type="match status" value="1"/>
</dbReference>
<reference evidence="4 5" key="1">
    <citation type="submission" date="2021-03" db="EMBL/GenBank/DDBJ databases">
        <title>Glycomyces sp. nov., a novel actinomycete isolated from soil.</title>
        <authorList>
            <person name="Yang X."/>
            <person name="Xu X."/>
        </authorList>
    </citation>
    <scope>NUCLEOTIDE SEQUENCE [LARGE SCALE GENOMIC DNA]</scope>
    <source>
        <strain evidence="4 5">NEAU-S30</strain>
    </source>
</reference>
<dbReference type="EMBL" id="JAGFNP010000012">
    <property type="protein sequence ID" value="MBO3734980.1"/>
    <property type="molecule type" value="Genomic_DNA"/>
</dbReference>
<dbReference type="InterPro" id="IPR037143">
    <property type="entry name" value="4-PPantetheinyl_Trfase_dom_sf"/>
</dbReference>
<proteinExistence type="predicted"/>
<feature type="domain" description="4'-phosphopantetheinyl transferase" evidence="2">
    <location>
        <begin position="101"/>
        <end position="189"/>
    </location>
</feature>
<sequence length="215" mass="23290">MIERILPDGVAAAWTTTDPADVRLFPEEEAHVRGAVPSRRREFAAGRHCARQALTRLGLPATAIPTGDRGQPLWPDGVVGSITHCDGYRAAVAARQDRLAAIGIDAEVHRPLPPELHATVLLPDERADLAHFAAADPAVHWPVVAFSAKEALYKAWFTVTGRWLGFLDARLRFDPAGAFTADLLLTREKGPSRVPSFTGRWHTDGAIVVTAVTAE</sequence>
<dbReference type="GO" id="GO:0016740">
    <property type="term" value="F:transferase activity"/>
    <property type="evidence" value="ECO:0007669"/>
    <property type="project" value="UniProtKB-KW"/>
</dbReference>
<evidence type="ECO:0000313" key="5">
    <source>
        <dbReference type="Proteomes" id="UP000681341"/>
    </source>
</evidence>
<protein>
    <submittedName>
        <fullName evidence="4">4'-phosphopantetheinyl transferase superfamily protein</fullName>
    </submittedName>
</protein>
<evidence type="ECO:0000256" key="1">
    <source>
        <dbReference type="ARBA" id="ARBA00022679"/>
    </source>
</evidence>
<dbReference type="RefSeq" id="WP_208498602.1">
    <property type="nucleotide sequence ID" value="NZ_JAGFNP010000012.1"/>
</dbReference>
<dbReference type="Pfam" id="PF01648">
    <property type="entry name" value="ACPS"/>
    <property type="match status" value="1"/>
</dbReference>
<comment type="caution">
    <text evidence="4">The sequence shown here is derived from an EMBL/GenBank/DDBJ whole genome shotgun (WGS) entry which is preliminary data.</text>
</comment>
<dbReference type="Proteomes" id="UP000681341">
    <property type="component" value="Unassembled WGS sequence"/>
</dbReference>
<dbReference type="Pfam" id="PF17837">
    <property type="entry name" value="4PPT_N"/>
    <property type="match status" value="1"/>
</dbReference>
<gene>
    <name evidence="4" type="ORF">J5V16_19295</name>
</gene>
<accession>A0ABS3U871</accession>
<dbReference type="PRINTS" id="PR01399">
    <property type="entry name" value="ENTSNTHTASED"/>
</dbReference>
<keyword evidence="5" id="KW-1185">Reference proteome</keyword>
<name>A0ABS3U871_9ACTN</name>
<feature type="domain" description="4'-phosphopantetheinyl transferase N-terminal" evidence="3">
    <location>
        <begin position="27"/>
        <end position="94"/>
    </location>
</feature>
<dbReference type="InterPro" id="IPR041354">
    <property type="entry name" value="4PPT_N"/>
</dbReference>